<evidence type="ECO:0008006" key="3">
    <source>
        <dbReference type="Google" id="ProtNLM"/>
    </source>
</evidence>
<dbReference type="RefSeq" id="WP_014757408.1">
    <property type="nucleotide sequence ID" value="NC_017992.1"/>
</dbReference>
<gene>
    <name evidence="1" type="ordered locus">Tsac_0458</name>
</gene>
<dbReference type="KEGG" id="tsh:Tsac_0458"/>
<dbReference type="SUPFAM" id="SSF69593">
    <property type="entry name" value="Glycerol-3-phosphate (1)-acyltransferase"/>
    <property type="match status" value="1"/>
</dbReference>
<dbReference type="AlphaFoldDB" id="I3VSJ3"/>
<reference evidence="1 2" key="1">
    <citation type="journal article" date="2014" name="Appl. Environ. Microbiol.">
        <title>Profile of Secreted Hydrolases, Associated Proteins, and SlpA in Thermoanaerobacterium saccharolyticum during the Degradation of Hemicellulose.</title>
        <authorList>
            <person name="Currie D.H."/>
            <person name="Guss A.M."/>
            <person name="Herring C.D."/>
            <person name="Giannone R.J."/>
            <person name="Johnson C.M."/>
            <person name="Lankford P.K."/>
            <person name="Brown S.D."/>
            <person name="Hettich R.L."/>
            <person name="Lynd L.R."/>
        </authorList>
    </citation>
    <scope>NUCLEOTIDE SEQUENCE [LARGE SCALE GENOMIC DNA]</scope>
    <source>
        <strain evidence="2">DSM 8691 / JW/SL-YS485</strain>
    </source>
</reference>
<accession>I3VSJ3</accession>
<name>I3VSJ3_THESW</name>
<dbReference type="eggNOG" id="COG0204">
    <property type="taxonomic scope" value="Bacteria"/>
</dbReference>
<dbReference type="STRING" id="1094508.Tsac_0458"/>
<organism evidence="1 2">
    <name type="scientific">Thermoanaerobacterium saccharolyticum (strain DSM 8691 / JW/SL-YS485)</name>
    <dbReference type="NCBI Taxonomy" id="1094508"/>
    <lineage>
        <taxon>Bacteria</taxon>
        <taxon>Bacillati</taxon>
        <taxon>Bacillota</taxon>
        <taxon>Clostridia</taxon>
        <taxon>Thermoanaerobacterales</taxon>
        <taxon>Thermoanaerobacteraceae</taxon>
        <taxon>Thermoanaerobacterium</taxon>
    </lineage>
</organism>
<dbReference type="EMBL" id="CP003184">
    <property type="protein sequence ID" value="AFK85488.1"/>
    <property type="molecule type" value="Genomic_DNA"/>
</dbReference>
<evidence type="ECO:0000313" key="2">
    <source>
        <dbReference type="Proteomes" id="UP000006178"/>
    </source>
</evidence>
<dbReference type="Proteomes" id="UP000006178">
    <property type="component" value="Chromosome"/>
</dbReference>
<keyword evidence="2" id="KW-1185">Reference proteome</keyword>
<evidence type="ECO:0000313" key="1">
    <source>
        <dbReference type="EMBL" id="AFK85488.1"/>
    </source>
</evidence>
<dbReference type="PATRIC" id="fig|1094508.3.peg.463"/>
<sequence>MKDLTYNLIKGIVKFFIKKPEIYCYEDINNIHSSIFVSNHIGFFAPLIINLYIDMKFIPWVIHDITDEKLCRNYINSDFTEPQLKLKPPLSYIVSSVISPVCVSIMKYLNAIPVYKGSQKISETILLTLDRLKEGHNILIFPEDRNKKYNDVLDKFNTGFINVAKMYYKEYGGFISFYPVCVNKSQDRILIGKKIVYDPNTLYKNEKERIANYLMESISKMYYCSGF</sequence>
<proteinExistence type="predicted"/>
<dbReference type="BioCyc" id="TSAC1094508:GLMA-457-MONOMER"/>
<protein>
    <recommendedName>
        <fullName evidence="3">Phospholipid/glycerol acyltransferase</fullName>
    </recommendedName>
</protein>